<dbReference type="EMBL" id="ML738322">
    <property type="protein sequence ID" value="KAE8313874.1"/>
    <property type="molecule type" value="Genomic_DNA"/>
</dbReference>
<proteinExistence type="predicted"/>
<dbReference type="AlphaFoldDB" id="A0A5N6VZ04"/>
<organism evidence="2 3">
    <name type="scientific">Aspergillus transmontanensis</name>
    <dbReference type="NCBI Taxonomy" id="1034304"/>
    <lineage>
        <taxon>Eukaryota</taxon>
        <taxon>Fungi</taxon>
        <taxon>Dikarya</taxon>
        <taxon>Ascomycota</taxon>
        <taxon>Pezizomycotina</taxon>
        <taxon>Eurotiomycetes</taxon>
        <taxon>Eurotiomycetidae</taxon>
        <taxon>Eurotiales</taxon>
        <taxon>Aspergillaceae</taxon>
        <taxon>Aspergillus</taxon>
        <taxon>Aspergillus subgen. Circumdati</taxon>
    </lineage>
</organism>
<feature type="compositionally biased region" description="Polar residues" evidence="1">
    <location>
        <begin position="46"/>
        <end position="62"/>
    </location>
</feature>
<accession>A0A5N6VZ04</accession>
<name>A0A5N6VZ04_9EURO</name>
<keyword evidence="3" id="KW-1185">Reference proteome</keyword>
<gene>
    <name evidence="2" type="ORF">BDV41DRAFT_576301</name>
</gene>
<feature type="region of interest" description="Disordered" evidence="1">
    <location>
        <begin position="44"/>
        <end position="64"/>
    </location>
</feature>
<protein>
    <submittedName>
        <fullName evidence="2">Uncharacterized protein</fullName>
    </submittedName>
</protein>
<evidence type="ECO:0000256" key="1">
    <source>
        <dbReference type="SAM" id="MobiDB-lite"/>
    </source>
</evidence>
<reference evidence="3" key="1">
    <citation type="submission" date="2019-04" db="EMBL/GenBank/DDBJ databases">
        <title>Friends and foes A comparative genomics studyof 23 Aspergillus species from section Flavi.</title>
        <authorList>
            <consortium name="DOE Joint Genome Institute"/>
            <person name="Kjaerbolling I."/>
            <person name="Vesth T."/>
            <person name="Frisvad J.C."/>
            <person name="Nybo J.L."/>
            <person name="Theobald S."/>
            <person name="Kildgaard S."/>
            <person name="Isbrandt T."/>
            <person name="Kuo A."/>
            <person name="Sato A."/>
            <person name="Lyhne E.K."/>
            <person name="Kogle M.E."/>
            <person name="Wiebenga A."/>
            <person name="Kun R.S."/>
            <person name="Lubbers R.J."/>
            <person name="Makela M.R."/>
            <person name="Barry K."/>
            <person name="Chovatia M."/>
            <person name="Clum A."/>
            <person name="Daum C."/>
            <person name="Haridas S."/>
            <person name="He G."/>
            <person name="LaButti K."/>
            <person name="Lipzen A."/>
            <person name="Mondo S."/>
            <person name="Riley R."/>
            <person name="Salamov A."/>
            <person name="Simmons B.A."/>
            <person name="Magnuson J.K."/>
            <person name="Henrissat B."/>
            <person name="Mortensen U.H."/>
            <person name="Larsen T.O."/>
            <person name="Devries R.P."/>
            <person name="Grigoriev I.V."/>
            <person name="Machida M."/>
            <person name="Baker S.E."/>
            <person name="Andersen M.R."/>
        </authorList>
    </citation>
    <scope>NUCLEOTIDE SEQUENCE [LARGE SCALE GENOMIC DNA]</scope>
    <source>
        <strain evidence="3">CBS 130015</strain>
    </source>
</reference>
<dbReference type="Proteomes" id="UP000325433">
    <property type="component" value="Unassembled WGS sequence"/>
</dbReference>
<evidence type="ECO:0000313" key="3">
    <source>
        <dbReference type="Proteomes" id="UP000325433"/>
    </source>
</evidence>
<sequence>MRRTYTTCSRCLLVFRWVEPGDIPYETLDTKAIPFITEALPASVSGKPSQQQKQSDLMQSEKSYGDKSSIERVCRRLTMKWEPIVNITHRYLYCRCILRRSTPSPFPQEITFPVGGICPRHNNRGIVHADYGDQDYHQDPYFKQFGGYNAFRTMIFLLFLEVCSKVLGQQAFIADDERDSVVDELKTATYRLGSITKDAINRYMFEVYHDAEVAGVVLPHDVLNFLRERKEKSPENEVLEMARNMKFNPTSCLPDSVVREVEDIQRGQWSGKPHWTVR</sequence>
<evidence type="ECO:0000313" key="2">
    <source>
        <dbReference type="EMBL" id="KAE8313874.1"/>
    </source>
</evidence>